<dbReference type="STRING" id="1203610.HMPREF1536_03619"/>
<sequence>MKKYIFLLCLIPFLFSCTEDESVDITVMPEETTIGADTFGCLVDGWLYVGGRYSLLTQPSINFDYISYNKTMQVNVWVKADMAISFCLDNPEENKEIPYTQFTWGDEALSDGKVFITRFDSTAQIISGRFEGERVTFGRFDVHYSK</sequence>
<dbReference type="EMBL" id="AQHW01000017">
    <property type="protein sequence ID" value="KKB54038.1"/>
    <property type="molecule type" value="Genomic_DNA"/>
</dbReference>
<reference evidence="1 2" key="1">
    <citation type="submission" date="2013-04" db="EMBL/GenBank/DDBJ databases">
        <title>The Genome Sequence of Parabacteroides gordonii DSM 23371.</title>
        <authorList>
            <consortium name="The Broad Institute Genomics Platform"/>
            <person name="Earl A."/>
            <person name="Ward D."/>
            <person name="Feldgarden M."/>
            <person name="Gevers D."/>
            <person name="Martens E."/>
            <person name="Sakamoto M."/>
            <person name="Benno Y."/>
            <person name="Suzuki N."/>
            <person name="Matsunaga N."/>
            <person name="Koshihara K."/>
            <person name="Seki M."/>
            <person name="Komiya H."/>
            <person name="Walker B."/>
            <person name="Young S."/>
            <person name="Zeng Q."/>
            <person name="Gargeya S."/>
            <person name="Fitzgerald M."/>
            <person name="Haas B."/>
            <person name="Abouelleil A."/>
            <person name="Allen A.W."/>
            <person name="Alvarado L."/>
            <person name="Arachchi H.M."/>
            <person name="Berlin A.M."/>
            <person name="Chapman S.B."/>
            <person name="Gainer-Dewar J."/>
            <person name="Goldberg J."/>
            <person name="Griggs A."/>
            <person name="Gujja S."/>
            <person name="Hansen M."/>
            <person name="Howarth C."/>
            <person name="Imamovic A."/>
            <person name="Ireland A."/>
            <person name="Larimer J."/>
            <person name="McCowan C."/>
            <person name="Murphy C."/>
            <person name="Pearson M."/>
            <person name="Poon T.W."/>
            <person name="Priest M."/>
            <person name="Roberts A."/>
            <person name="Saif S."/>
            <person name="Shea T."/>
            <person name="Sisk P."/>
            <person name="Sykes S."/>
            <person name="Wortman J."/>
            <person name="Nusbaum C."/>
            <person name="Birren B."/>
        </authorList>
    </citation>
    <scope>NUCLEOTIDE SEQUENCE [LARGE SCALE GENOMIC DNA]</scope>
    <source>
        <strain evidence="1 2">MS-1</strain>
    </source>
</reference>
<name>A0A0F5J8K0_9BACT</name>
<organism evidence="1 2">
    <name type="scientific">Parabacteroides gordonii MS-1 = DSM 23371</name>
    <dbReference type="NCBI Taxonomy" id="1203610"/>
    <lineage>
        <taxon>Bacteria</taxon>
        <taxon>Pseudomonadati</taxon>
        <taxon>Bacteroidota</taxon>
        <taxon>Bacteroidia</taxon>
        <taxon>Bacteroidales</taxon>
        <taxon>Tannerellaceae</taxon>
        <taxon>Parabacteroides</taxon>
    </lineage>
</organism>
<gene>
    <name evidence="1" type="ORF">HMPREF1536_03619</name>
</gene>
<dbReference type="RefSeq" id="WP_028726730.1">
    <property type="nucleotide sequence ID" value="NZ_AUAE01000010.1"/>
</dbReference>
<evidence type="ECO:0000313" key="2">
    <source>
        <dbReference type="Proteomes" id="UP000033035"/>
    </source>
</evidence>
<dbReference type="AlphaFoldDB" id="A0A0F5J8K0"/>
<dbReference type="Proteomes" id="UP000033035">
    <property type="component" value="Unassembled WGS sequence"/>
</dbReference>
<dbReference type="PROSITE" id="PS51257">
    <property type="entry name" value="PROKAR_LIPOPROTEIN"/>
    <property type="match status" value="1"/>
</dbReference>
<comment type="caution">
    <text evidence="1">The sequence shown here is derived from an EMBL/GenBank/DDBJ whole genome shotgun (WGS) entry which is preliminary data.</text>
</comment>
<accession>A0A0F5J8K0</accession>
<evidence type="ECO:0008006" key="3">
    <source>
        <dbReference type="Google" id="ProtNLM"/>
    </source>
</evidence>
<protein>
    <recommendedName>
        <fullName evidence="3">Lipoprotein</fullName>
    </recommendedName>
</protein>
<dbReference type="HOGENOM" id="CLU_109826_1_0_10"/>
<keyword evidence="2" id="KW-1185">Reference proteome</keyword>
<proteinExistence type="predicted"/>
<evidence type="ECO:0000313" key="1">
    <source>
        <dbReference type="EMBL" id="KKB54038.1"/>
    </source>
</evidence>
<dbReference type="PATRIC" id="fig|1203610.3.peg.3689"/>